<organism evidence="5 6">
    <name type="scientific">Vulcanisaeta distributa (strain DSM 14429 / JCM 11212 / NBRC 100878 / IC-017)</name>
    <dbReference type="NCBI Taxonomy" id="572478"/>
    <lineage>
        <taxon>Archaea</taxon>
        <taxon>Thermoproteota</taxon>
        <taxon>Thermoprotei</taxon>
        <taxon>Thermoproteales</taxon>
        <taxon>Thermoproteaceae</taxon>
        <taxon>Vulcanisaeta</taxon>
    </lineage>
</organism>
<dbReference type="HOGENOM" id="CLU_1105243_0_0_2"/>
<dbReference type="PANTHER" id="PTHR30461:SF2">
    <property type="entry name" value="SERINE RECOMBINASE PINE-RELATED"/>
    <property type="match status" value="1"/>
</dbReference>
<dbReference type="InterPro" id="IPR006118">
    <property type="entry name" value="Recombinase_CS"/>
</dbReference>
<dbReference type="CDD" id="cd00338">
    <property type="entry name" value="Ser_Recombinase"/>
    <property type="match status" value="1"/>
</dbReference>
<dbReference type="PANTHER" id="PTHR30461">
    <property type="entry name" value="DNA-INVERTASE FROM LAMBDOID PROPHAGE"/>
    <property type="match status" value="1"/>
</dbReference>
<sequence length="265" mass="30393">MYHLKGIYNKSVVVIPAVAYVRVSTEMQDPTNQVEYLKRWSGSRGFHILKFYIDEAVSGASPIMDRPAFRNLISDIEGNALSPRPMVLLVYETSRLVRNFQELFRLLDIVENRLGLLIVSTSEKEAVLQNLDGAYRQFLRTVLAFVASMEREFIRQRTRAAMERLRAEGKIVSKVDLMPSELVREVLRLYSEGLSQRAISTKLGISLYAVRRILSKHGYRGNYTCPRCLHRMVIADKALIQVDGKYGIKYVLHCPNCGYEEARIE</sequence>
<dbReference type="InterPro" id="IPR006119">
    <property type="entry name" value="Resolv_N"/>
</dbReference>
<dbReference type="eggNOG" id="arCOG03162">
    <property type="taxonomic scope" value="Archaea"/>
</dbReference>
<evidence type="ECO:0000313" key="5">
    <source>
        <dbReference type="EMBL" id="ADN50718.1"/>
    </source>
</evidence>
<dbReference type="eggNOG" id="arCOG06088">
    <property type="taxonomic scope" value="Archaea"/>
</dbReference>
<dbReference type="GO" id="GO:0003677">
    <property type="term" value="F:DNA binding"/>
    <property type="evidence" value="ECO:0007669"/>
    <property type="project" value="UniProtKB-KW"/>
</dbReference>
<dbReference type="EMBL" id="CP002100">
    <property type="protein sequence ID" value="ADN50718.1"/>
    <property type="molecule type" value="Genomic_DNA"/>
</dbReference>
<reference evidence="5 6" key="1">
    <citation type="journal article" date="2010" name="Stand. Genomic Sci.">
        <title>Complete genome sequence of Vulcanisaeta distributa type strain (IC-017).</title>
        <authorList>
            <person name="Mavromatis K."/>
            <person name="Sikorski J."/>
            <person name="Pabst E."/>
            <person name="Teshima H."/>
            <person name="Lapidus A."/>
            <person name="Lucas S."/>
            <person name="Nolan M."/>
            <person name="Glavina Del Rio T."/>
            <person name="Cheng J.F."/>
            <person name="Bruce D."/>
            <person name="Goodwin L."/>
            <person name="Pitluck S."/>
            <person name="Liolios K."/>
            <person name="Ivanova N."/>
            <person name="Mikhailova N."/>
            <person name="Pati A."/>
            <person name="Chen A."/>
            <person name="Palaniappan K."/>
            <person name="Land M."/>
            <person name="Hauser L."/>
            <person name="Chang Y.J."/>
            <person name="Jeffries C.D."/>
            <person name="Rohde M."/>
            <person name="Spring S."/>
            <person name="Goker M."/>
            <person name="Wirth R."/>
            <person name="Woyke T."/>
            <person name="Bristow J."/>
            <person name="Eisen J.A."/>
            <person name="Markowitz V."/>
            <person name="Hugenholtz P."/>
            <person name="Klenk H.P."/>
            <person name="Kyrpides N.C."/>
        </authorList>
    </citation>
    <scope>NUCLEOTIDE SEQUENCE [LARGE SCALE GENOMIC DNA]</scope>
    <source>
        <strain evidence="6">DSM 14429 / JCM 11212 / NBRC 100878 / IC-017</strain>
    </source>
</reference>
<dbReference type="SMART" id="SM00857">
    <property type="entry name" value="Resolvase"/>
    <property type="match status" value="1"/>
</dbReference>
<keyword evidence="2" id="KW-0238">DNA-binding</keyword>
<dbReference type="GO" id="GO:0015074">
    <property type="term" value="P:DNA integration"/>
    <property type="evidence" value="ECO:0007669"/>
    <property type="project" value="UniProtKB-KW"/>
</dbReference>
<dbReference type="GO" id="GO:0000150">
    <property type="term" value="F:DNA strand exchange activity"/>
    <property type="evidence" value="ECO:0007669"/>
    <property type="project" value="InterPro"/>
</dbReference>
<evidence type="ECO:0000256" key="3">
    <source>
        <dbReference type="ARBA" id="ARBA00023172"/>
    </source>
</evidence>
<dbReference type="InterPro" id="IPR050639">
    <property type="entry name" value="SSR_resolvase"/>
</dbReference>
<keyword evidence="6" id="KW-1185">Reference proteome</keyword>
<dbReference type="AlphaFoldDB" id="E1QS01"/>
<dbReference type="InterPro" id="IPR036162">
    <property type="entry name" value="Resolvase-like_N_sf"/>
</dbReference>
<protein>
    <submittedName>
        <fullName evidence="5">Resolvase domain protein</fullName>
    </submittedName>
</protein>
<evidence type="ECO:0000256" key="2">
    <source>
        <dbReference type="ARBA" id="ARBA00023125"/>
    </source>
</evidence>
<dbReference type="PROSITE" id="PS00397">
    <property type="entry name" value="RECOMBINASES_1"/>
    <property type="match status" value="1"/>
</dbReference>
<dbReference type="Pfam" id="PF00239">
    <property type="entry name" value="Resolvase"/>
    <property type="match status" value="1"/>
</dbReference>
<reference evidence="6" key="2">
    <citation type="journal article" date="2010" name="Stand. Genomic Sci.">
        <title>Complete genome sequence of Vulcanisaeta distributa type strain (IC-017T).</title>
        <authorList>
            <person name="Mavromatis K."/>
            <person name="Sikorski J."/>
            <person name="Pabst E."/>
            <person name="Teshima H."/>
            <person name="Lapidus A."/>
            <person name="Lucas S."/>
            <person name="Nolan M."/>
            <person name="Glavina Del Rio T."/>
            <person name="Cheng J."/>
            <person name="Bruce D."/>
            <person name="Goodwin L."/>
            <person name="Pitluck S."/>
            <person name="Liolios K."/>
            <person name="Ivanova N."/>
            <person name="Mikhailova N."/>
            <person name="Pati A."/>
            <person name="Chen A."/>
            <person name="Palaniappan K."/>
            <person name="Land M."/>
            <person name="Hauser L."/>
            <person name="Chang Y."/>
            <person name="Jeffries C."/>
            <person name="Rohde M."/>
            <person name="Spring S."/>
            <person name="Goker M."/>
            <person name="Wirth R."/>
            <person name="Woyke T."/>
            <person name="Bristow J."/>
            <person name="Eisen J."/>
            <person name="Markowitz V."/>
            <person name="Hugenholtz P."/>
            <person name="Klenk H."/>
            <person name="Kyrpides N."/>
        </authorList>
    </citation>
    <scope>NUCLEOTIDE SEQUENCE [LARGE SCALE GENOMIC DNA]</scope>
    <source>
        <strain evidence="6">DSM 14429 / JCM 11212 / NBRC 100878 / IC-017</strain>
    </source>
</reference>
<dbReference type="Gene3D" id="3.40.50.1390">
    <property type="entry name" value="Resolvase, N-terminal catalytic domain"/>
    <property type="match status" value="1"/>
</dbReference>
<keyword evidence="3" id="KW-0233">DNA recombination</keyword>
<keyword evidence="1" id="KW-0229">DNA integration</keyword>
<accession>E1QS01</accession>
<feature type="domain" description="Resolvase/invertase-type recombinase catalytic" evidence="4">
    <location>
        <begin position="16"/>
        <end position="169"/>
    </location>
</feature>
<dbReference type="PROSITE" id="PS51736">
    <property type="entry name" value="RECOMBINASES_3"/>
    <property type="match status" value="1"/>
</dbReference>
<dbReference type="Proteomes" id="UP000006681">
    <property type="component" value="Chromosome"/>
</dbReference>
<name>E1QS01_VULDI</name>
<evidence type="ECO:0000259" key="4">
    <source>
        <dbReference type="PROSITE" id="PS51736"/>
    </source>
</evidence>
<dbReference type="STRING" id="572478.Vdis_1332"/>
<gene>
    <name evidence="5" type="ordered locus">Vdis_1332</name>
</gene>
<proteinExistence type="predicted"/>
<evidence type="ECO:0000313" key="6">
    <source>
        <dbReference type="Proteomes" id="UP000006681"/>
    </source>
</evidence>
<dbReference type="KEGG" id="vdi:Vdis_1332"/>
<dbReference type="Gene3D" id="1.10.10.60">
    <property type="entry name" value="Homeodomain-like"/>
    <property type="match status" value="1"/>
</dbReference>
<evidence type="ECO:0000256" key="1">
    <source>
        <dbReference type="ARBA" id="ARBA00022908"/>
    </source>
</evidence>
<dbReference type="SUPFAM" id="SSF53041">
    <property type="entry name" value="Resolvase-like"/>
    <property type="match status" value="1"/>
</dbReference>